<feature type="active site" description="Nucleophile" evidence="4">
    <location>
        <position position="366"/>
    </location>
</feature>
<evidence type="ECO:0000256" key="5">
    <source>
        <dbReference type="RuleBase" id="RU003690"/>
    </source>
</evidence>
<dbReference type="InterPro" id="IPR001360">
    <property type="entry name" value="Glyco_hydro_1"/>
</dbReference>
<dbReference type="PROSITE" id="PS00572">
    <property type="entry name" value="GLYCOSYL_HYDROL_F1_1"/>
    <property type="match status" value="1"/>
</dbReference>
<gene>
    <name evidence="6" type="primary">bglB</name>
    <name evidence="6" type="ORF">EVI01_16860</name>
</gene>
<dbReference type="GO" id="GO:0005829">
    <property type="term" value="C:cytosol"/>
    <property type="evidence" value="ECO:0007669"/>
    <property type="project" value="TreeGrafter"/>
</dbReference>
<evidence type="ECO:0000313" key="7">
    <source>
        <dbReference type="Proteomes" id="UP000321830"/>
    </source>
</evidence>
<dbReference type="AlphaFoldDB" id="A0A511J3U1"/>
<accession>A0A511J3U1</accession>
<proteinExistence type="inferred from homology"/>
<reference evidence="6 7" key="1">
    <citation type="submission" date="2019-07" db="EMBL/GenBank/DDBJ databases">
        <title>Whole genome shotgun sequence of Enterococcus villorum NBRC 100699.</title>
        <authorList>
            <person name="Hosoyama A."/>
            <person name="Uohara A."/>
            <person name="Ohji S."/>
            <person name="Ichikawa N."/>
        </authorList>
    </citation>
    <scope>NUCLEOTIDE SEQUENCE [LARGE SCALE GENOMIC DNA]</scope>
    <source>
        <strain evidence="6 7">NBRC 100699</strain>
    </source>
</reference>
<sequence>MTTYHFPDQFWWGTAASGPQTEGRTVGDGKGENIWDYWYEVEPEKFFQQVGPEKTSQVYTKYKEDVLLMKQTGHNTFRTSIQWSRLFPNGTGKVNQQAVTFYRAYFTELLEQGIEPFINLYHFDMPLDLQKQGGWLSRQTVDAYVNYAKPCFDLFGDLVKTWFTHNEPIVPVEGGYLYQFHYPNHINLREAIQVAFHENLASAKAIKAYHATKQEGEIGIILNLTPSYPRDENNSEDVKAARIADAFFNRSFLDPAVKGEFPQDLVAIVKELDMMPKMEEGDLATIKENTIDLLGINYYQPRRIKAKETPIDHQNGPMPEDYFDYYEMPNKKMNVYRGWEIYEKGIYDILTNTRENYGNIKCYISENGMGVEGEERFVNSEGVIEDDYRIEFVKEHLKYVHQAIQEGTNCVGYHMWTCMDNWSWTNAYKNRYGLIAVDLEQDGKRTIKKSGHWFKKIAIENGFET</sequence>
<dbReference type="EMBL" id="BJWF01000020">
    <property type="protein sequence ID" value="GEL92349.1"/>
    <property type="molecule type" value="Genomic_DNA"/>
</dbReference>
<dbReference type="SUPFAM" id="SSF51445">
    <property type="entry name" value="(Trans)glycosidases"/>
    <property type="match status" value="1"/>
</dbReference>
<evidence type="ECO:0000313" key="6">
    <source>
        <dbReference type="EMBL" id="GEL92349.1"/>
    </source>
</evidence>
<dbReference type="PANTHER" id="PTHR10353">
    <property type="entry name" value="GLYCOSYL HYDROLASE"/>
    <property type="match status" value="1"/>
</dbReference>
<dbReference type="PANTHER" id="PTHR10353:SF139">
    <property type="entry name" value="6-PHOSPHO-BETA-GLUCOSIDASE GMUD"/>
    <property type="match status" value="1"/>
</dbReference>
<evidence type="ECO:0000256" key="4">
    <source>
        <dbReference type="PROSITE-ProRule" id="PRU10055"/>
    </source>
</evidence>
<dbReference type="InterPro" id="IPR018120">
    <property type="entry name" value="Glyco_hydro_1_AS"/>
</dbReference>
<dbReference type="GO" id="GO:0016052">
    <property type="term" value="P:carbohydrate catabolic process"/>
    <property type="evidence" value="ECO:0007669"/>
    <property type="project" value="TreeGrafter"/>
</dbReference>
<dbReference type="FunFam" id="3.20.20.80:FF:000004">
    <property type="entry name" value="Beta-glucosidase 6-phospho-beta-glucosidase"/>
    <property type="match status" value="1"/>
</dbReference>
<comment type="similarity">
    <text evidence="1 5">Belongs to the glycosyl hydrolase 1 family.</text>
</comment>
<keyword evidence="3" id="KW-0326">Glycosidase</keyword>
<dbReference type="InterPro" id="IPR017853">
    <property type="entry name" value="GH"/>
</dbReference>
<name>A0A511J3U1_9ENTE</name>
<comment type="caution">
    <text evidence="6">The sequence shown here is derived from an EMBL/GenBank/DDBJ whole genome shotgun (WGS) entry which is preliminary data.</text>
</comment>
<protein>
    <submittedName>
        <fullName evidence="6">6-phospho-beta-glucosidase</fullName>
    </submittedName>
</protein>
<dbReference type="Pfam" id="PF00232">
    <property type="entry name" value="Glyco_hydro_1"/>
    <property type="match status" value="1"/>
</dbReference>
<dbReference type="PRINTS" id="PR00131">
    <property type="entry name" value="GLHYDRLASE1"/>
</dbReference>
<organism evidence="6 7">
    <name type="scientific">Enterococcus villorum</name>
    <dbReference type="NCBI Taxonomy" id="112904"/>
    <lineage>
        <taxon>Bacteria</taxon>
        <taxon>Bacillati</taxon>
        <taxon>Bacillota</taxon>
        <taxon>Bacilli</taxon>
        <taxon>Lactobacillales</taxon>
        <taxon>Enterococcaceae</taxon>
        <taxon>Enterococcus</taxon>
    </lineage>
</organism>
<dbReference type="GO" id="GO:0008422">
    <property type="term" value="F:beta-glucosidase activity"/>
    <property type="evidence" value="ECO:0007669"/>
    <property type="project" value="TreeGrafter"/>
</dbReference>
<dbReference type="Gene3D" id="3.20.20.80">
    <property type="entry name" value="Glycosidases"/>
    <property type="match status" value="1"/>
</dbReference>
<evidence type="ECO:0000256" key="3">
    <source>
        <dbReference type="ARBA" id="ARBA00023295"/>
    </source>
</evidence>
<dbReference type="RefSeq" id="WP_010751335.1">
    <property type="nucleotide sequence ID" value="NZ_BJWF01000020.1"/>
</dbReference>
<evidence type="ECO:0000256" key="1">
    <source>
        <dbReference type="ARBA" id="ARBA00010838"/>
    </source>
</evidence>
<dbReference type="Proteomes" id="UP000321830">
    <property type="component" value="Unassembled WGS sequence"/>
</dbReference>
<evidence type="ECO:0000256" key="2">
    <source>
        <dbReference type="ARBA" id="ARBA00022801"/>
    </source>
</evidence>
<keyword evidence="2" id="KW-0378">Hydrolase</keyword>